<evidence type="ECO:0000256" key="1">
    <source>
        <dbReference type="ARBA" id="ARBA00004474"/>
    </source>
</evidence>
<dbReference type="EMBL" id="HBNR01057112">
    <property type="protein sequence ID" value="CAE4624380.1"/>
    <property type="molecule type" value="Transcribed_RNA"/>
</dbReference>
<comment type="subcellular location">
    <subcellularLocation>
        <location evidence="1">Plastid</location>
    </subcellularLocation>
</comment>
<organism evidence="6">
    <name type="scientific">Alexandrium monilatum</name>
    <dbReference type="NCBI Taxonomy" id="311494"/>
    <lineage>
        <taxon>Eukaryota</taxon>
        <taxon>Sar</taxon>
        <taxon>Alveolata</taxon>
        <taxon>Dinophyceae</taxon>
        <taxon>Gonyaulacales</taxon>
        <taxon>Pyrocystaceae</taxon>
        <taxon>Alexandrium</taxon>
    </lineage>
</organism>
<keyword evidence="4" id="KW-0812">Transmembrane</keyword>
<accession>A0A7S4VQ24</accession>
<evidence type="ECO:0000256" key="4">
    <source>
        <dbReference type="SAM" id="Phobius"/>
    </source>
</evidence>
<evidence type="ECO:0000256" key="2">
    <source>
        <dbReference type="ARBA" id="ARBA00022640"/>
    </source>
</evidence>
<dbReference type="InterPro" id="IPR039633">
    <property type="entry name" value="PAP"/>
</dbReference>
<evidence type="ECO:0000256" key="3">
    <source>
        <dbReference type="SAM" id="MobiDB-lite"/>
    </source>
</evidence>
<feature type="compositionally biased region" description="Low complexity" evidence="3">
    <location>
        <begin position="295"/>
        <end position="318"/>
    </location>
</feature>
<keyword evidence="4" id="KW-0472">Membrane</keyword>
<dbReference type="AlphaFoldDB" id="A0A7S4VQ24"/>
<sequence length="318" mass="33901">MASASVATHAQRQPLRRRACALPAVLVAVAVATFAPSLVNFSLPGHLTGTRASVPSPRAAGRLRAGARAALGLAEATDAKAKLFDLLEDDFLAEEALKPEGRPLRGRMDEAIVQLEKLNPTHEPVYSELLDGTWKVKYTGAYAPGMLASPTRELALFLYSGGFSPGNALASFAAGFWGQALDLRLGERRVQIRDGHDVEASAEVEAAGQREKIQYTAELMPMSSVRMSEEVVSFHLPGPLGKQDAMLELRRSMLVTYLDEDVMVVRDESGVPEVLVKELAEAVPEEPPTPDVEAEANATAGVNTTGAAAVVNTTSASR</sequence>
<feature type="transmembrane region" description="Helical" evidence="4">
    <location>
        <begin position="21"/>
        <end position="43"/>
    </location>
</feature>
<dbReference type="InterPro" id="IPR006843">
    <property type="entry name" value="PAP/fibrillin_dom"/>
</dbReference>
<dbReference type="GO" id="GO:0009536">
    <property type="term" value="C:plastid"/>
    <property type="evidence" value="ECO:0007669"/>
    <property type="project" value="UniProtKB-SubCell"/>
</dbReference>
<proteinExistence type="predicted"/>
<keyword evidence="2" id="KW-0934">Plastid</keyword>
<feature type="domain" description="Plastid lipid-associated protein/fibrillin conserved" evidence="5">
    <location>
        <begin position="105"/>
        <end position="141"/>
    </location>
</feature>
<feature type="region of interest" description="Disordered" evidence="3">
    <location>
        <begin position="282"/>
        <end position="318"/>
    </location>
</feature>
<reference evidence="6" key="1">
    <citation type="submission" date="2021-01" db="EMBL/GenBank/DDBJ databases">
        <authorList>
            <person name="Corre E."/>
            <person name="Pelletier E."/>
            <person name="Niang G."/>
            <person name="Scheremetjew M."/>
            <person name="Finn R."/>
            <person name="Kale V."/>
            <person name="Holt S."/>
            <person name="Cochrane G."/>
            <person name="Meng A."/>
            <person name="Brown T."/>
            <person name="Cohen L."/>
        </authorList>
    </citation>
    <scope>NUCLEOTIDE SEQUENCE</scope>
    <source>
        <strain evidence="6">CCMP3105</strain>
    </source>
</reference>
<gene>
    <name evidence="6" type="ORF">AMON00008_LOCUS40176</name>
</gene>
<dbReference type="Pfam" id="PF04755">
    <property type="entry name" value="PAP_fibrillin"/>
    <property type="match status" value="1"/>
</dbReference>
<keyword evidence="4" id="KW-1133">Transmembrane helix</keyword>
<evidence type="ECO:0000259" key="5">
    <source>
        <dbReference type="Pfam" id="PF04755"/>
    </source>
</evidence>
<dbReference type="PANTHER" id="PTHR31906">
    <property type="entry name" value="PLASTID-LIPID-ASSOCIATED PROTEIN 4, CHLOROPLASTIC-RELATED"/>
    <property type="match status" value="1"/>
</dbReference>
<name>A0A7S4VQ24_9DINO</name>
<protein>
    <recommendedName>
        <fullName evidence="5">Plastid lipid-associated protein/fibrillin conserved domain-containing protein</fullName>
    </recommendedName>
</protein>
<evidence type="ECO:0000313" key="6">
    <source>
        <dbReference type="EMBL" id="CAE4624380.1"/>
    </source>
</evidence>